<dbReference type="Proteomes" id="UP000635278">
    <property type="component" value="Unassembled WGS sequence"/>
</dbReference>
<evidence type="ECO:0000256" key="1">
    <source>
        <dbReference type="ARBA" id="ARBA00004117"/>
    </source>
</evidence>
<gene>
    <name evidence="4" type="primary">fliE</name>
    <name evidence="5" type="ORF">GOB93_13890</name>
</gene>
<evidence type="ECO:0000256" key="4">
    <source>
        <dbReference type="HAMAP-Rule" id="MF_00724"/>
    </source>
</evidence>
<comment type="caution">
    <text evidence="5">The sequence shown here is derived from an EMBL/GenBank/DDBJ whole genome shotgun (WGS) entry which is preliminary data.</text>
</comment>
<name>A0ABX0JQI3_9PROT</name>
<organism evidence="5 6">
    <name type="scientific">Acetobacter musti</name>
    <dbReference type="NCBI Taxonomy" id="864732"/>
    <lineage>
        <taxon>Bacteria</taxon>
        <taxon>Pseudomonadati</taxon>
        <taxon>Pseudomonadota</taxon>
        <taxon>Alphaproteobacteria</taxon>
        <taxon>Acetobacterales</taxon>
        <taxon>Acetobacteraceae</taxon>
        <taxon>Acetobacter</taxon>
    </lineage>
</organism>
<dbReference type="EMBL" id="WOTB01000019">
    <property type="protein sequence ID" value="NHN85726.1"/>
    <property type="molecule type" value="Genomic_DNA"/>
</dbReference>
<proteinExistence type="inferred from homology"/>
<dbReference type="PRINTS" id="PR01006">
    <property type="entry name" value="FLGHOOKFLIE"/>
</dbReference>
<accession>A0ABX0JQI3</accession>
<reference evidence="5 6" key="1">
    <citation type="journal article" date="2020" name="Int. J. Syst. Evol. Microbiol.">
        <title>Novel acetic acid bacteria from cider fermentations: Acetobacter conturbans sp. nov. and Acetobacter fallax sp. nov.</title>
        <authorList>
            <person name="Sombolestani A.S."/>
            <person name="Cleenwerck I."/>
            <person name="Cnockaert M."/>
            <person name="Borremans W."/>
            <person name="Wieme A.D."/>
            <person name="De Vuyst L."/>
            <person name="Vandamme P."/>
        </authorList>
    </citation>
    <scope>NUCLEOTIDE SEQUENCE [LARGE SCALE GENOMIC DNA]</scope>
    <source>
        <strain evidence="5 6">LMG 30640</strain>
    </source>
</reference>
<keyword evidence="5" id="KW-0966">Cell projection</keyword>
<evidence type="ECO:0000256" key="3">
    <source>
        <dbReference type="ARBA" id="ARBA00023143"/>
    </source>
</evidence>
<dbReference type="Pfam" id="PF02049">
    <property type="entry name" value="FliE"/>
    <property type="match status" value="1"/>
</dbReference>
<protein>
    <recommendedName>
        <fullName evidence="4">Flagellar hook-basal body complex protein FliE</fullName>
    </recommendedName>
</protein>
<keyword evidence="3 4" id="KW-0975">Bacterial flagellum</keyword>
<comment type="subcellular location">
    <subcellularLocation>
        <location evidence="1 4">Bacterial flagellum basal body</location>
    </subcellularLocation>
</comment>
<evidence type="ECO:0000256" key="2">
    <source>
        <dbReference type="ARBA" id="ARBA00009272"/>
    </source>
</evidence>
<evidence type="ECO:0000313" key="6">
    <source>
        <dbReference type="Proteomes" id="UP000635278"/>
    </source>
</evidence>
<evidence type="ECO:0000313" key="5">
    <source>
        <dbReference type="EMBL" id="NHN85726.1"/>
    </source>
</evidence>
<dbReference type="PANTHER" id="PTHR34653:SF1">
    <property type="entry name" value="FLAGELLAR HOOK-BASAL BODY COMPLEX PROTEIN FLIE"/>
    <property type="match status" value="1"/>
</dbReference>
<dbReference type="InterPro" id="IPR001624">
    <property type="entry name" value="FliE"/>
</dbReference>
<keyword evidence="6" id="KW-1185">Reference proteome</keyword>
<dbReference type="RefSeq" id="WP_173584111.1">
    <property type="nucleotide sequence ID" value="NZ_WOTB01000019.1"/>
</dbReference>
<keyword evidence="5" id="KW-0282">Flagellum</keyword>
<dbReference type="PANTHER" id="PTHR34653">
    <property type="match status" value="1"/>
</dbReference>
<sequence length="111" mass="11204">MIISSASNKAAAAAYARTQSGVFSDDVASAVDDTAGSGSGTSFGEALNSAIEGAIQNGSETEAKAAAGLNGQGNLTDIVTSISQAQIVLQTASTVRDKVIQSYQDVMRMTI</sequence>
<comment type="similarity">
    <text evidence="2 4">Belongs to the FliE family.</text>
</comment>
<dbReference type="HAMAP" id="MF_00724">
    <property type="entry name" value="FliE"/>
    <property type="match status" value="1"/>
</dbReference>
<keyword evidence="5" id="KW-0969">Cilium</keyword>